<dbReference type="Pfam" id="PF18920">
    <property type="entry name" value="DUF5671"/>
    <property type="match status" value="3"/>
</dbReference>
<feature type="domain" description="DUF5671" evidence="1">
    <location>
        <begin position="190"/>
        <end position="296"/>
    </location>
</feature>
<name>A0A1Q2CHB9_9ACTN</name>
<evidence type="ECO:0000313" key="3">
    <source>
        <dbReference type="Proteomes" id="UP000188324"/>
    </source>
</evidence>
<sequence length="567" mass="59468">MITGALVIIVVLGLVLGLGGFASSAVRHRSAGAGLDPRSVRRFFQYLILFALVIVFAVGAAELIGRLLGARPEGWEDNEYQLAQAWSFVVVGAPAAGLLGWYSFRQQRSETEEHASAWAAVYVTLMSLVALVAAAVSLQGVLRELLGELAFDADAAGALFVWGAVWFLHWAWARWLLADGRDGLHILGGSLVGLALAAGGAIYLLGSALDVLILRTAIIGSPALTLAEAGAVFASGAAVWAWYWLLHGARRPRETIWLTLVLLFGVGGGLVVGLVAGTMLLWSVLVWFLGEPATATAAHHFASAPTQLAALVIGAVLWWYHRTILGQVTGRPEVRRVYEYLVAGLALVASAAGVGTVVVALLEAVTPGVDIGMSMVNTLLAAVTLLLVGTPVWWLHWAMAQRAYVADPPSEASSPSRRVYLAVVLGVSAIAAIVALIMVAFTVIQDLIAGQLGLATLRSIRYGLGVLLAAAAVALYHAVLVRGERALSRATSSSTAVPRSVLLIGWSGADVTRDLGAPITAWRILDEEGPEWDPEALAAALDGHAGQDVVVVPGPDGPRAFAVDKSG</sequence>
<gene>
    <name evidence="2" type="ORF">RPIT_12110</name>
</gene>
<dbReference type="EMBL" id="CP019605">
    <property type="protein sequence ID" value="AQP45455.1"/>
    <property type="molecule type" value="Genomic_DNA"/>
</dbReference>
<dbReference type="OrthoDB" id="4819984at2"/>
<protein>
    <recommendedName>
        <fullName evidence="1">DUF5671 domain-containing protein</fullName>
    </recommendedName>
</protein>
<proteinExistence type="predicted"/>
<reference evidence="2 3" key="1">
    <citation type="journal article" date="2016" name="Int. J. Syst. Evol. Microbiol.">
        <title>Tessaracoccus flavus sp. nov., isolated from the drainage system of a lindane-producing factory.</title>
        <authorList>
            <person name="Kumari R."/>
            <person name="Singh P."/>
            <person name="Schumann P."/>
            <person name="Lal R."/>
        </authorList>
    </citation>
    <scope>NUCLEOTIDE SEQUENCE [LARGE SCALE GENOMIC DNA]</scope>
    <source>
        <strain evidence="2 3">RP1T</strain>
    </source>
</reference>
<dbReference type="KEGG" id="tfl:RPIT_12110"/>
<organism evidence="2 3">
    <name type="scientific">Tessaracoccus flavus</name>
    <dbReference type="NCBI Taxonomy" id="1610493"/>
    <lineage>
        <taxon>Bacteria</taxon>
        <taxon>Bacillati</taxon>
        <taxon>Actinomycetota</taxon>
        <taxon>Actinomycetes</taxon>
        <taxon>Propionibacteriales</taxon>
        <taxon>Propionibacteriaceae</taxon>
        <taxon>Tessaracoccus</taxon>
    </lineage>
</organism>
<dbReference type="STRING" id="1610493.RPIT_12110"/>
<accession>A0A1Q2CHB9</accession>
<dbReference type="RefSeq" id="WP_077343626.1">
    <property type="nucleotide sequence ID" value="NZ_CP019605.1"/>
</dbReference>
<evidence type="ECO:0000313" key="2">
    <source>
        <dbReference type="EMBL" id="AQP45455.1"/>
    </source>
</evidence>
<feature type="domain" description="DUF5671" evidence="1">
    <location>
        <begin position="42"/>
        <end position="163"/>
    </location>
</feature>
<dbReference type="InterPro" id="IPR043728">
    <property type="entry name" value="DUF5671"/>
</dbReference>
<feature type="domain" description="DUF5671" evidence="1">
    <location>
        <begin position="336"/>
        <end position="472"/>
    </location>
</feature>
<evidence type="ECO:0000259" key="1">
    <source>
        <dbReference type="Pfam" id="PF18920"/>
    </source>
</evidence>
<keyword evidence="3" id="KW-1185">Reference proteome</keyword>
<dbReference type="AlphaFoldDB" id="A0A1Q2CHB9"/>
<dbReference type="Proteomes" id="UP000188324">
    <property type="component" value="Chromosome"/>
</dbReference>